<keyword evidence="3" id="KW-0808">Transferase</keyword>
<evidence type="ECO:0000256" key="5">
    <source>
        <dbReference type="ARBA" id="ARBA00022705"/>
    </source>
</evidence>
<evidence type="ECO:0000313" key="12">
    <source>
        <dbReference type="Proteomes" id="UP000179245"/>
    </source>
</evidence>
<evidence type="ECO:0000256" key="8">
    <source>
        <dbReference type="ARBA" id="ARBA00049244"/>
    </source>
</evidence>
<evidence type="ECO:0000256" key="3">
    <source>
        <dbReference type="ARBA" id="ARBA00022679"/>
    </source>
</evidence>
<dbReference type="InterPro" id="IPR010372">
    <property type="entry name" value="DNA_pol3_delta_N"/>
</dbReference>
<dbReference type="Gene3D" id="1.10.8.60">
    <property type="match status" value="1"/>
</dbReference>
<dbReference type="InterPro" id="IPR048466">
    <property type="entry name" value="DNA_pol3_delta-like_C"/>
</dbReference>
<evidence type="ECO:0000259" key="10">
    <source>
        <dbReference type="Pfam" id="PF21694"/>
    </source>
</evidence>
<dbReference type="SUPFAM" id="SSF52540">
    <property type="entry name" value="P-loop containing nucleoside triphosphate hydrolases"/>
    <property type="match status" value="1"/>
</dbReference>
<dbReference type="SUPFAM" id="SSF48019">
    <property type="entry name" value="post-AAA+ oligomerization domain-like"/>
    <property type="match status" value="1"/>
</dbReference>
<dbReference type="EMBL" id="MHTO01000003">
    <property type="protein sequence ID" value="OHA62817.1"/>
    <property type="molecule type" value="Genomic_DNA"/>
</dbReference>
<dbReference type="PANTHER" id="PTHR34388:SF1">
    <property type="entry name" value="DNA POLYMERASE III SUBUNIT DELTA"/>
    <property type="match status" value="1"/>
</dbReference>
<name>A0A1G2QQZ1_9BACT</name>
<dbReference type="GO" id="GO:0003677">
    <property type="term" value="F:DNA binding"/>
    <property type="evidence" value="ECO:0007669"/>
    <property type="project" value="InterPro"/>
</dbReference>
<feature type="domain" description="DNA polymerase III delta N-terminal" evidence="9">
    <location>
        <begin position="4"/>
        <end position="117"/>
    </location>
</feature>
<gene>
    <name evidence="11" type="ORF">A2117_02480</name>
</gene>
<dbReference type="InterPro" id="IPR027417">
    <property type="entry name" value="P-loop_NTPase"/>
</dbReference>
<sequence length="313" mass="36569">MILFLYGQDSFRSRKKLKEIIEQHQKVRPGGLNLFYHDFLEDNFSDFRSQIENQSMFVEKKLVVIENVLDNQDLSQKFLEYLKEKEKLLRDDILIFFEVKEFNLNNSLFTFLKKIAQTQEFKPLALPALRLWIRQEAKEQGTEIEDPAIDQLIAFFNNDLWSLSSEIKKLASLKADRKIEISDIGLLSRAKIETNIFKTIDAVASGDKKNALKLINQHLEEGDSPTYLLAMVNYQFRNLLLIKDLLEKKNSLDVILKLTRLNPFVARKGYFLSQKFTFKKLKIIYSQILDTDFKIKTGKISPRQGLELMISGF</sequence>
<dbReference type="EC" id="2.7.7.7" evidence="1"/>
<protein>
    <recommendedName>
        <fullName evidence="2">DNA polymerase III subunit delta</fullName>
        <ecNumber evidence="1">2.7.7.7</ecNumber>
    </recommendedName>
</protein>
<evidence type="ECO:0000256" key="4">
    <source>
        <dbReference type="ARBA" id="ARBA00022695"/>
    </source>
</evidence>
<reference evidence="11 12" key="1">
    <citation type="journal article" date="2016" name="Nat. Commun.">
        <title>Thousands of microbial genomes shed light on interconnected biogeochemical processes in an aquifer system.</title>
        <authorList>
            <person name="Anantharaman K."/>
            <person name="Brown C.T."/>
            <person name="Hug L.A."/>
            <person name="Sharon I."/>
            <person name="Castelle C.J."/>
            <person name="Probst A.J."/>
            <person name="Thomas B.C."/>
            <person name="Singh A."/>
            <person name="Wilkins M.J."/>
            <person name="Karaoz U."/>
            <person name="Brodie E.L."/>
            <person name="Williams K.H."/>
            <person name="Hubbard S.S."/>
            <person name="Banfield J.F."/>
        </authorList>
    </citation>
    <scope>NUCLEOTIDE SEQUENCE [LARGE SCALE GENOMIC DNA]</scope>
</reference>
<evidence type="ECO:0000256" key="7">
    <source>
        <dbReference type="ARBA" id="ARBA00034754"/>
    </source>
</evidence>
<evidence type="ECO:0000313" key="11">
    <source>
        <dbReference type="EMBL" id="OHA62817.1"/>
    </source>
</evidence>
<dbReference type="GO" id="GO:0009360">
    <property type="term" value="C:DNA polymerase III complex"/>
    <property type="evidence" value="ECO:0007669"/>
    <property type="project" value="InterPro"/>
</dbReference>
<dbReference type="Proteomes" id="UP000179245">
    <property type="component" value="Unassembled WGS sequence"/>
</dbReference>
<comment type="caution">
    <text evidence="11">The sequence shown here is derived from an EMBL/GenBank/DDBJ whole genome shotgun (WGS) entry which is preliminary data.</text>
</comment>
<dbReference type="InterPro" id="IPR005790">
    <property type="entry name" value="DNA_polIII_delta"/>
</dbReference>
<dbReference type="NCBIfam" id="TIGR01128">
    <property type="entry name" value="holA"/>
    <property type="match status" value="1"/>
</dbReference>
<organism evidence="11 12">
    <name type="scientific">Candidatus Wildermuthbacteria bacterium GWA2_46_15</name>
    <dbReference type="NCBI Taxonomy" id="1802443"/>
    <lineage>
        <taxon>Bacteria</taxon>
        <taxon>Candidatus Wildermuthiibacteriota</taxon>
    </lineage>
</organism>
<dbReference type="GO" id="GO:0003887">
    <property type="term" value="F:DNA-directed DNA polymerase activity"/>
    <property type="evidence" value="ECO:0007669"/>
    <property type="project" value="UniProtKB-KW"/>
</dbReference>
<keyword evidence="6" id="KW-0239">DNA-directed DNA polymerase</keyword>
<dbReference type="Gene3D" id="3.40.50.300">
    <property type="entry name" value="P-loop containing nucleotide triphosphate hydrolases"/>
    <property type="match status" value="1"/>
</dbReference>
<accession>A0A1G2QQZ1</accession>
<proteinExistence type="inferred from homology"/>
<dbReference type="Gene3D" id="1.20.272.10">
    <property type="match status" value="1"/>
</dbReference>
<keyword evidence="5" id="KW-0235">DNA replication</keyword>
<dbReference type="Pfam" id="PF06144">
    <property type="entry name" value="DNA_pol3_delta"/>
    <property type="match status" value="1"/>
</dbReference>
<dbReference type="AlphaFoldDB" id="A0A1G2QQZ1"/>
<dbReference type="GO" id="GO:0006261">
    <property type="term" value="P:DNA-templated DNA replication"/>
    <property type="evidence" value="ECO:0007669"/>
    <property type="project" value="TreeGrafter"/>
</dbReference>
<dbReference type="InterPro" id="IPR008921">
    <property type="entry name" value="DNA_pol3_clamp-load_cplx_C"/>
</dbReference>
<keyword evidence="4" id="KW-0548">Nucleotidyltransferase</keyword>
<evidence type="ECO:0000256" key="2">
    <source>
        <dbReference type="ARBA" id="ARBA00017703"/>
    </source>
</evidence>
<comment type="catalytic activity">
    <reaction evidence="8">
        <text>DNA(n) + a 2'-deoxyribonucleoside 5'-triphosphate = DNA(n+1) + diphosphate</text>
        <dbReference type="Rhea" id="RHEA:22508"/>
        <dbReference type="Rhea" id="RHEA-COMP:17339"/>
        <dbReference type="Rhea" id="RHEA-COMP:17340"/>
        <dbReference type="ChEBI" id="CHEBI:33019"/>
        <dbReference type="ChEBI" id="CHEBI:61560"/>
        <dbReference type="ChEBI" id="CHEBI:173112"/>
        <dbReference type="EC" id="2.7.7.7"/>
    </reaction>
</comment>
<evidence type="ECO:0000259" key="9">
    <source>
        <dbReference type="Pfam" id="PF06144"/>
    </source>
</evidence>
<feature type="domain" description="DNA polymerase III delta subunit-like C-terminal" evidence="10">
    <location>
        <begin position="193"/>
        <end position="311"/>
    </location>
</feature>
<evidence type="ECO:0000256" key="1">
    <source>
        <dbReference type="ARBA" id="ARBA00012417"/>
    </source>
</evidence>
<dbReference type="PANTHER" id="PTHR34388">
    <property type="entry name" value="DNA POLYMERASE III SUBUNIT DELTA"/>
    <property type="match status" value="1"/>
</dbReference>
<evidence type="ECO:0000256" key="6">
    <source>
        <dbReference type="ARBA" id="ARBA00022932"/>
    </source>
</evidence>
<dbReference type="STRING" id="1802443.A2117_02480"/>
<dbReference type="Pfam" id="PF21694">
    <property type="entry name" value="DNA_pol3_delta_C"/>
    <property type="match status" value="1"/>
</dbReference>
<comment type="similarity">
    <text evidence="7">Belongs to the DNA polymerase HolA subunit family.</text>
</comment>